<dbReference type="EMBL" id="DROP01000027">
    <property type="protein sequence ID" value="HHI88385.1"/>
    <property type="molecule type" value="Genomic_DNA"/>
</dbReference>
<evidence type="ECO:0000256" key="3">
    <source>
        <dbReference type="ARBA" id="ARBA00022692"/>
    </source>
</evidence>
<dbReference type="Proteomes" id="UP000885806">
    <property type="component" value="Unassembled WGS sequence"/>
</dbReference>
<dbReference type="GO" id="GO:0005886">
    <property type="term" value="C:plasma membrane"/>
    <property type="evidence" value="ECO:0007669"/>
    <property type="project" value="UniProtKB-SubCell"/>
</dbReference>
<feature type="transmembrane region" description="Helical" evidence="6">
    <location>
        <begin position="188"/>
        <end position="206"/>
    </location>
</feature>
<evidence type="ECO:0000256" key="5">
    <source>
        <dbReference type="ARBA" id="ARBA00023136"/>
    </source>
</evidence>
<feature type="transmembrane region" description="Helical" evidence="6">
    <location>
        <begin position="248"/>
        <end position="275"/>
    </location>
</feature>
<dbReference type="PANTHER" id="PTHR30213">
    <property type="entry name" value="INNER MEMBRANE PROTEIN YHJD"/>
    <property type="match status" value="1"/>
</dbReference>
<dbReference type="InterPro" id="IPR017039">
    <property type="entry name" value="Virul_fac_BrkB"/>
</dbReference>
<dbReference type="Pfam" id="PF03631">
    <property type="entry name" value="Virul_fac_BrkB"/>
    <property type="match status" value="1"/>
</dbReference>
<gene>
    <name evidence="7" type="ORF">ENK01_00395</name>
</gene>
<sequence>MANPPHTVRRLLRPVLFFWHVHKKFVHDEGLVLAGNIAFSTLLAFFPFLIFLTALAGYVGNEDLARTAIDYLLSVAPHEVVAPVRDDIHSLLTAQNGGILTVSILMTVFVASSGVESLRIGFNRAYGFGVKERRAWWLRRLQNLVFVFGGAAVLLVLAVFIVFAPIWWGVLAQHFTIMSRFTHWFYLLRLPFGLSVMFVALLFGHLFLPRRRLPVRQVLPGIFLTMTVWLIAARAYAVYTVRFSKAQIMYAGLGSVVIALIFVYISAALIIWGAAFNEALIHKRTLKSTRETQGGEA</sequence>
<organism evidence="7">
    <name type="scientific">Hellea balneolensis</name>
    <dbReference type="NCBI Taxonomy" id="287478"/>
    <lineage>
        <taxon>Bacteria</taxon>
        <taxon>Pseudomonadati</taxon>
        <taxon>Pseudomonadota</taxon>
        <taxon>Alphaproteobacteria</taxon>
        <taxon>Maricaulales</taxon>
        <taxon>Robiginitomaculaceae</taxon>
        <taxon>Hellea</taxon>
    </lineage>
</organism>
<keyword evidence="5 6" id="KW-0472">Membrane</keyword>
<evidence type="ECO:0000313" key="7">
    <source>
        <dbReference type="EMBL" id="HHI88385.1"/>
    </source>
</evidence>
<feature type="transmembrane region" description="Helical" evidence="6">
    <location>
        <begin position="143"/>
        <end position="168"/>
    </location>
</feature>
<dbReference type="AlphaFoldDB" id="A0A7V5NWF7"/>
<protein>
    <submittedName>
        <fullName evidence="7">YihY/virulence factor BrkB family protein</fullName>
    </submittedName>
</protein>
<reference evidence="7" key="1">
    <citation type="journal article" date="2020" name="mSystems">
        <title>Genome- and Community-Level Interaction Insights into Carbon Utilization and Element Cycling Functions of Hydrothermarchaeota in Hydrothermal Sediment.</title>
        <authorList>
            <person name="Zhou Z."/>
            <person name="Liu Y."/>
            <person name="Xu W."/>
            <person name="Pan J."/>
            <person name="Luo Z.H."/>
            <person name="Li M."/>
        </authorList>
    </citation>
    <scope>NUCLEOTIDE SEQUENCE [LARGE SCALE GENOMIC DNA]</scope>
    <source>
        <strain evidence="7">HyVt-538</strain>
    </source>
</reference>
<evidence type="ECO:0000256" key="4">
    <source>
        <dbReference type="ARBA" id="ARBA00022989"/>
    </source>
</evidence>
<keyword evidence="4 6" id="KW-1133">Transmembrane helix</keyword>
<dbReference type="PIRSF" id="PIRSF035875">
    <property type="entry name" value="RNase_BN"/>
    <property type="match status" value="1"/>
</dbReference>
<keyword evidence="3 6" id="KW-0812">Transmembrane</keyword>
<keyword evidence="2" id="KW-1003">Cell membrane</keyword>
<feature type="transmembrane region" description="Helical" evidence="6">
    <location>
        <begin position="218"/>
        <end position="236"/>
    </location>
</feature>
<proteinExistence type="predicted"/>
<name>A0A7V5NWF7_9PROT</name>
<evidence type="ECO:0000256" key="1">
    <source>
        <dbReference type="ARBA" id="ARBA00004651"/>
    </source>
</evidence>
<feature type="transmembrane region" description="Helical" evidence="6">
    <location>
        <begin position="31"/>
        <end position="56"/>
    </location>
</feature>
<feature type="transmembrane region" description="Helical" evidence="6">
    <location>
        <begin position="99"/>
        <end position="122"/>
    </location>
</feature>
<evidence type="ECO:0000256" key="2">
    <source>
        <dbReference type="ARBA" id="ARBA00022475"/>
    </source>
</evidence>
<dbReference type="PANTHER" id="PTHR30213:SF0">
    <property type="entry name" value="UPF0761 MEMBRANE PROTEIN YIHY"/>
    <property type="match status" value="1"/>
</dbReference>
<evidence type="ECO:0000256" key="6">
    <source>
        <dbReference type="SAM" id="Phobius"/>
    </source>
</evidence>
<accession>A0A7V5NWF7</accession>
<comment type="caution">
    <text evidence="7">The sequence shown here is derived from an EMBL/GenBank/DDBJ whole genome shotgun (WGS) entry which is preliminary data.</text>
</comment>
<comment type="subcellular location">
    <subcellularLocation>
        <location evidence="1">Cell membrane</location>
        <topology evidence="1">Multi-pass membrane protein</topology>
    </subcellularLocation>
</comment>
<dbReference type="NCBIfam" id="TIGR00765">
    <property type="entry name" value="yihY_not_rbn"/>
    <property type="match status" value="1"/>
</dbReference>